<dbReference type="EMBL" id="JANAKD010001086">
    <property type="protein sequence ID" value="KAJ3483602.1"/>
    <property type="molecule type" value="Genomic_DNA"/>
</dbReference>
<keyword evidence="2" id="KW-1185">Reference proteome</keyword>
<organism evidence="1 2">
    <name type="scientific">Lecanicillium saksenae</name>
    <dbReference type="NCBI Taxonomy" id="468837"/>
    <lineage>
        <taxon>Eukaryota</taxon>
        <taxon>Fungi</taxon>
        <taxon>Dikarya</taxon>
        <taxon>Ascomycota</taxon>
        <taxon>Pezizomycotina</taxon>
        <taxon>Sordariomycetes</taxon>
        <taxon>Hypocreomycetidae</taxon>
        <taxon>Hypocreales</taxon>
        <taxon>Cordycipitaceae</taxon>
        <taxon>Lecanicillium</taxon>
    </lineage>
</organism>
<evidence type="ECO:0000313" key="2">
    <source>
        <dbReference type="Proteomes" id="UP001148737"/>
    </source>
</evidence>
<protein>
    <submittedName>
        <fullName evidence="1">Uncharacterized protein</fullName>
    </submittedName>
</protein>
<gene>
    <name evidence="1" type="ORF">NLG97_g7266</name>
</gene>
<reference evidence="1" key="1">
    <citation type="submission" date="2022-07" db="EMBL/GenBank/DDBJ databases">
        <title>Genome Sequence of Lecanicillium saksenae.</title>
        <authorList>
            <person name="Buettner E."/>
        </authorList>
    </citation>
    <scope>NUCLEOTIDE SEQUENCE</scope>
    <source>
        <strain evidence="1">VT-O1</strain>
    </source>
</reference>
<accession>A0ACC1QQA1</accession>
<proteinExistence type="predicted"/>
<sequence length="353" mass="39507">MARKSTHQPHPGTLVHLIPQTPAARKALQHQENRKYVSHTEDGREGLEIGYHVSRHSSANTITSLGHQATLYVGDEKVSRVGKGRPVVEVANLRQAIHPPNGRRNRAVYRTVDKDNCQRIAVKEFCFVSGGSESWDEACNEYNIHASLQHYNIIPLLGQGRDETSMQIYMLHADGSLQDLAALGKVTEAVSMHCVQDILGALNYLYEQGEICHRDVKPANFLYTLTGDKKRPFKFYLADFRLATRDPPPGCVGTDGFIAPEVRRGDVYGCKADVWSLATAIQCAYGRRFVRLDIMTREDAAMRAEAGQALRMLFSGEGLTTAPENIPILHDPPPSTQPRLPRELERLRIDMNR</sequence>
<name>A0ACC1QQA1_9HYPO</name>
<comment type="caution">
    <text evidence="1">The sequence shown here is derived from an EMBL/GenBank/DDBJ whole genome shotgun (WGS) entry which is preliminary data.</text>
</comment>
<evidence type="ECO:0000313" key="1">
    <source>
        <dbReference type="EMBL" id="KAJ3483602.1"/>
    </source>
</evidence>
<dbReference type="Proteomes" id="UP001148737">
    <property type="component" value="Unassembled WGS sequence"/>
</dbReference>